<evidence type="ECO:0000313" key="2">
    <source>
        <dbReference type="EMBL" id="ADP83905.1"/>
    </source>
</evidence>
<gene>
    <name evidence="2" type="ordered locus">FraEuI1c_5921</name>
</gene>
<feature type="region of interest" description="Disordered" evidence="1">
    <location>
        <begin position="371"/>
        <end position="409"/>
    </location>
</feature>
<dbReference type="STRING" id="298654.FraEuI1c_5921"/>
<dbReference type="Gene3D" id="1.10.600.10">
    <property type="entry name" value="Farnesyl Diphosphate Synthase"/>
    <property type="match status" value="1"/>
</dbReference>
<feature type="region of interest" description="Disordered" evidence="1">
    <location>
        <begin position="306"/>
        <end position="334"/>
    </location>
</feature>
<dbReference type="EC" id="2.5.1.32" evidence="2"/>
<reference evidence="2 3" key="1">
    <citation type="submission" date="2010-10" db="EMBL/GenBank/DDBJ databases">
        <title>Complete sequence of Frankia sp. EuI1c.</title>
        <authorList>
            <consortium name="US DOE Joint Genome Institute"/>
            <person name="Lucas S."/>
            <person name="Copeland A."/>
            <person name="Lapidus A."/>
            <person name="Cheng J.-F."/>
            <person name="Bruce D."/>
            <person name="Goodwin L."/>
            <person name="Pitluck S."/>
            <person name="Chertkov O."/>
            <person name="Detter J.C."/>
            <person name="Han C."/>
            <person name="Tapia R."/>
            <person name="Land M."/>
            <person name="Hauser L."/>
            <person name="Jeffries C."/>
            <person name="Kyrpides N."/>
            <person name="Ivanova N."/>
            <person name="Mikhailova N."/>
            <person name="Beauchemin N."/>
            <person name="Sen A."/>
            <person name="Sur S.A."/>
            <person name="Gtari M."/>
            <person name="Wall L."/>
            <person name="Tisa L."/>
            <person name="Woyke T."/>
        </authorList>
    </citation>
    <scope>NUCLEOTIDE SEQUENCE [LARGE SCALE GENOMIC DNA]</scope>
    <source>
        <strain evidence="3">DSM 45817 / CECT 9037 / EuI1c</strain>
    </source>
</reference>
<dbReference type="InParanoid" id="E3IYG0"/>
<dbReference type="NCBIfam" id="TIGR03464">
    <property type="entry name" value="HpnC"/>
    <property type="match status" value="1"/>
</dbReference>
<dbReference type="InterPro" id="IPR033904">
    <property type="entry name" value="Trans_IPPS_HH"/>
</dbReference>
<dbReference type="RefSeq" id="WP_013427023.1">
    <property type="nucleotide sequence ID" value="NC_014666.1"/>
</dbReference>
<dbReference type="InterPro" id="IPR002060">
    <property type="entry name" value="Squ/phyt_synthse"/>
</dbReference>
<dbReference type="GO" id="GO:0051996">
    <property type="term" value="F:squalene synthase [NAD(P)H] activity"/>
    <property type="evidence" value="ECO:0007669"/>
    <property type="project" value="InterPro"/>
</dbReference>
<dbReference type="SFLD" id="SFLDS00005">
    <property type="entry name" value="Isoprenoid_Synthase_Type_I"/>
    <property type="match status" value="1"/>
</dbReference>
<dbReference type="eggNOG" id="COG1562">
    <property type="taxonomic scope" value="Bacteria"/>
</dbReference>
<dbReference type="EMBL" id="CP002299">
    <property type="protein sequence ID" value="ADP83905.1"/>
    <property type="molecule type" value="Genomic_DNA"/>
</dbReference>
<feature type="compositionally biased region" description="Pro residues" evidence="1">
    <location>
        <begin position="315"/>
        <end position="326"/>
    </location>
</feature>
<dbReference type="InterPro" id="IPR008949">
    <property type="entry name" value="Isoprenoid_synthase_dom_sf"/>
</dbReference>
<feature type="compositionally biased region" description="Basic and acidic residues" evidence="1">
    <location>
        <begin position="395"/>
        <end position="409"/>
    </location>
</feature>
<dbReference type="OrthoDB" id="9807580at2"/>
<dbReference type="InterPro" id="IPR044843">
    <property type="entry name" value="Trans_IPPS_bact-type"/>
</dbReference>
<name>E3IYG0_PSEI1</name>
<dbReference type="PANTHER" id="PTHR31480">
    <property type="entry name" value="BIFUNCTIONAL LYCOPENE CYCLASE/PHYTOENE SYNTHASE"/>
    <property type="match status" value="1"/>
</dbReference>
<evidence type="ECO:0000256" key="1">
    <source>
        <dbReference type="SAM" id="MobiDB-lite"/>
    </source>
</evidence>
<dbReference type="KEGG" id="fri:FraEuI1c_5921"/>
<evidence type="ECO:0000313" key="3">
    <source>
        <dbReference type="Proteomes" id="UP000002484"/>
    </source>
</evidence>
<sequence length="409" mass="42515">MTPIDARTAAPGRRAEPAGITDIATSTDEVLRAAYGENFPVSPVVLPAAIREHFKAIYGFARLVDDIGDEAPGDRLALLDELAADLERIWTGAGPSLPVHQRLATTVAACDLPAEPFLRLIEANRLDQRVTRYPTFDDLLRYCTLSADPIGRMVLGVLGRATPDRLILSDRVCTALQIAEHLQDVAEDYAAGRIYLPLEDLDTFGVAESDLAAPTASPALRNLMAFQVARATTVLDQGAPLASLLDGRMRLAIAGFIGGGRAALHAVRQAGYDVLGGAPKASKPRLAGAAMWVAVRSYSPSMRAGAAGAGGLPPLCEPPPPSPNPPRATAASAVSAAAVTEPALATAKDRAATSVPAPTVAVTTLSGVVTGADLGNTESRSVNGPASAWPAMTEADSRHSRRGDEGEAS</sequence>
<dbReference type="GO" id="GO:0004311">
    <property type="term" value="F:geranylgeranyl diphosphate synthase activity"/>
    <property type="evidence" value="ECO:0007669"/>
    <property type="project" value="InterPro"/>
</dbReference>
<dbReference type="SUPFAM" id="SSF48576">
    <property type="entry name" value="Terpenoid synthases"/>
    <property type="match status" value="1"/>
</dbReference>
<dbReference type="GO" id="GO:0016114">
    <property type="term" value="P:terpenoid biosynthetic process"/>
    <property type="evidence" value="ECO:0007669"/>
    <property type="project" value="UniProtKB-ARBA"/>
</dbReference>
<proteinExistence type="predicted"/>
<dbReference type="SFLD" id="SFLDG01212">
    <property type="entry name" value="Phytoene_synthase_like"/>
    <property type="match status" value="1"/>
</dbReference>
<dbReference type="SFLD" id="SFLDG01018">
    <property type="entry name" value="Squalene/Phytoene_Synthase_Lik"/>
    <property type="match status" value="1"/>
</dbReference>
<dbReference type="Proteomes" id="UP000002484">
    <property type="component" value="Chromosome"/>
</dbReference>
<keyword evidence="2" id="KW-0808">Transferase</keyword>
<dbReference type="InterPro" id="IPR017827">
    <property type="entry name" value="HSQ_synthase_HpnC"/>
</dbReference>
<protein>
    <submittedName>
        <fullName evidence="2">Squalene synthase HpnC</fullName>
        <ecNumber evidence="2">2.5.1.32</ecNumber>
    </submittedName>
</protein>
<accession>E3IYG0</accession>
<dbReference type="CDD" id="cd00683">
    <property type="entry name" value="Trans_IPPS_HH"/>
    <property type="match status" value="1"/>
</dbReference>
<organism evidence="2 3">
    <name type="scientific">Pseudofrankia inefficax (strain DSM 45817 / CECT 9037 / DDB 130130 / EuI1c)</name>
    <name type="common">Frankia inefficax</name>
    <dbReference type="NCBI Taxonomy" id="298654"/>
    <lineage>
        <taxon>Bacteria</taxon>
        <taxon>Bacillati</taxon>
        <taxon>Actinomycetota</taxon>
        <taxon>Actinomycetes</taxon>
        <taxon>Frankiales</taxon>
        <taxon>Frankiaceae</taxon>
        <taxon>Pseudofrankia</taxon>
    </lineage>
</organism>
<dbReference type="HOGENOM" id="CLU_037269_0_0_11"/>
<dbReference type="Pfam" id="PF00494">
    <property type="entry name" value="SQS_PSY"/>
    <property type="match status" value="1"/>
</dbReference>
<dbReference type="AlphaFoldDB" id="E3IYG0"/>
<keyword evidence="3" id="KW-1185">Reference proteome</keyword>